<gene>
    <name evidence="1" type="ORF">SAMN05192551_10388</name>
</gene>
<dbReference type="OrthoDB" id="2086691at2"/>
<dbReference type="EMBL" id="FOQA01000003">
    <property type="protein sequence ID" value="SFH79936.1"/>
    <property type="molecule type" value="Genomic_DNA"/>
</dbReference>
<proteinExistence type="predicted"/>
<dbReference type="AlphaFoldDB" id="A0A1I3CZX7"/>
<keyword evidence="2" id="KW-1185">Reference proteome</keyword>
<protein>
    <submittedName>
        <fullName evidence="1">Uncharacterized protein</fullName>
    </submittedName>
</protein>
<dbReference type="Proteomes" id="UP000199287">
    <property type="component" value="Unassembled WGS sequence"/>
</dbReference>
<evidence type="ECO:0000313" key="2">
    <source>
        <dbReference type="Proteomes" id="UP000199287"/>
    </source>
</evidence>
<dbReference type="RefSeq" id="WP_093371025.1">
    <property type="nucleotide sequence ID" value="NZ_FOQA01000003.1"/>
</dbReference>
<accession>A0A1I3CZX7</accession>
<reference evidence="2" key="1">
    <citation type="submission" date="2016-10" db="EMBL/GenBank/DDBJ databases">
        <authorList>
            <person name="Varghese N."/>
            <person name="Submissions S."/>
        </authorList>
    </citation>
    <scope>NUCLEOTIDE SEQUENCE [LARGE SCALE GENOMIC DNA]</scope>
    <source>
        <strain evidence="2">Z-7934</strain>
    </source>
</reference>
<dbReference type="STRING" id="69895.SAMN05192551_10388"/>
<evidence type="ECO:0000313" key="1">
    <source>
        <dbReference type="EMBL" id="SFH79936.1"/>
    </source>
</evidence>
<organism evidence="1 2">
    <name type="scientific">Tindallia magadiensis</name>
    <dbReference type="NCBI Taxonomy" id="69895"/>
    <lineage>
        <taxon>Bacteria</taxon>
        <taxon>Bacillati</taxon>
        <taxon>Bacillota</taxon>
        <taxon>Clostridia</taxon>
        <taxon>Peptostreptococcales</taxon>
        <taxon>Tindalliaceae</taxon>
        <taxon>Tindallia</taxon>
    </lineage>
</organism>
<sequence length="88" mass="10613">MKEEKKQGIVGGVQFIIDIRYLQNYSWQGSLQRLDTGEKIHFRSQRELFLLMESVLDQHEKTEDRNETLRQWKKTFKEVISEKTRAIQ</sequence>
<name>A0A1I3CZX7_9FIRM</name>